<comment type="caution">
    <text evidence="2">The sequence shown here is derived from an EMBL/GenBank/DDBJ whole genome shotgun (WGS) entry which is preliminary data.</text>
</comment>
<dbReference type="GO" id="GO:0032259">
    <property type="term" value="P:methylation"/>
    <property type="evidence" value="ECO:0007669"/>
    <property type="project" value="UniProtKB-KW"/>
</dbReference>
<dbReference type="Gene3D" id="3.40.50.150">
    <property type="entry name" value="Vaccinia Virus protein VP39"/>
    <property type="match status" value="1"/>
</dbReference>
<name>A0ABW9RMR2_9BACT</name>
<feature type="domain" description="Methyltransferase" evidence="1">
    <location>
        <begin position="24"/>
        <end position="126"/>
    </location>
</feature>
<reference evidence="2 3" key="1">
    <citation type="submission" date="2019-02" db="EMBL/GenBank/DDBJ databases">
        <authorList>
            <person name="Goldberg S.R."/>
            <person name="Haltli B.A."/>
            <person name="Correa H."/>
            <person name="Russell K.G."/>
        </authorList>
    </citation>
    <scope>NUCLEOTIDE SEQUENCE [LARGE SCALE GENOMIC DNA]</scope>
    <source>
        <strain evidence="2 3">JCM 16186</strain>
    </source>
</reference>
<dbReference type="EMBL" id="SMLW01000510">
    <property type="protein sequence ID" value="MTI25382.1"/>
    <property type="molecule type" value="Genomic_DNA"/>
</dbReference>
<keyword evidence="3" id="KW-1185">Reference proteome</keyword>
<dbReference type="Proteomes" id="UP000798808">
    <property type="component" value="Unassembled WGS sequence"/>
</dbReference>
<dbReference type="Pfam" id="PF13649">
    <property type="entry name" value="Methyltransf_25"/>
    <property type="match status" value="1"/>
</dbReference>
<accession>A0ABW9RMR2</accession>
<sequence>MSAKISPRLREIVEALPLKPGMRVLEIGCGPGVAAREIINTIDDIYVLAIDRSGKAIEQAIKNSPKEIETGRLQYLQVAIEDFSLEPNEPLFDMALAIRVGALDGRHPKTGDIAFPRIAKALAKGGKLFIDGGNPLREVSLDQFR</sequence>
<keyword evidence="2" id="KW-0808">Transferase</keyword>
<dbReference type="SUPFAM" id="SSF53335">
    <property type="entry name" value="S-adenosyl-L-methionine-dependent methyltransferases"/>
    <property type="match status" value="1"/>
</dbReference>
<dbReference type="InterPro" id="IPR029063">
    <property type="entry name" value="SAM-dependent_MTases_sf"/>
</dbReference>
<evidence type="ECO:0000259" key="1">
    <source>
        <dbReference type="Pfam" id="PF13649"/>
    </source>
</evidence>
<evidence type="ECO:0000313" key="2">
    <source>
        <dbReference type="EMBL" id="MTI25382.1"/>
    </source>
</evidence>
<gene>
    <name evidence="2" type="ORF">E1163_10550</name>
</gene>
<evidence type="ECO:0000313" key="3">
    <source>
        <dbReference type="Proteomes" id="UP000798808"/>
    </source>
</evidence>
<dbReference type="GO" id="GO:0008168">
    <property type="term" value="F:methyltransferase activity"/>
    <property type="evidence" value="ECO:0007669"/>
    <property type="project" value="UniProtKB-KW"/>
</dbReference>
<dbReference type="RefSeq" id="WP_155171435.1">
    <property type="nucleotide sequence ID" value="NZ_BAAAFL010000065.1"/>
</dbReference>
<dbReference type="CDD" id="cd02440">
    <property type="entry name" value="AdoMet_MTases"/>
    <property type="match status" value="1"/>
</dbReference>
<proteinExistence type="predicted"/>
<protein>
    <submittedName>
        <fullName evidence="2">Class I SAM-dependent methyltransferase</fullName>
    </submittedName>
</protein>
<organism evidence="2 3">
    <name type="scientific">Fulvivirga kasyanovii</name>
    <dbReference type="NCBI Taxonomy" id="396812"/>
    <lineage>
        <taxon>Bacteria</taxon>
        <taxon>Pseudomonadati</taxon>
        <taxon>Bacteroidota</taxon>
        <taxon>Cytophagia</taxon>
        <taxon>Cytophagales</taxon>
        <taxon>Fulvivirgaceae</taxon>
        <taxon>Fulvivirga</taxon>
    </lineage>
</organism>
<dbReference type="InterPro" id="IPR041698">
    <property type="entry name" value="Methyltransf_25"/>
</dbReference>
<keyword evidence="2" id="KW-0489">Methyltransferase</keyword>